<reference evidence="1" key="2">
    <citation type="submission" date="2021-04" db="EMBL/GenBank/DDBJ databases">
        <authorList>
            <person name="Gilroy R."/>
        </authorList>
    </citation>
    <scope>NUCLEOTIDE SEQUENCE</scope>
    <source>
        <strain evidence="1">CHK172-16539</strain>
    </source>
</reference>
<organism evidence="1 2">
    <name type="scientific">Candidatus Enterococcus avicola</name>
    <dbReference type="NCBI Taxonomy" id="2838561"/>
    <lineage>
        <taxon>Bacteria</taxon>
        <taxon>Bacillati</taxon>
        <taxon>Bacillota</taxon>
        <taxon>Bacilli</taxon>
        <taxon>Lactobacillales</taxon>
        <taxon>Enterococcaceae</taxon>
        <taxon>Enterococcus</taxon>
    </lineage>
</organism>
<reference evidence="1" key="1">
    <citation type="journal article" date="2021" name="PeerJ">
        <title>Extensive microbial diversity within the chicken gut microbiome revealed by metagenomics and culture.</title>
        <authorList>
            <person name="Gilroy R."/>
            <person name="Ravi A."/>
            <person name="Getino M."/>
            <person name="Pursley I."/>
            <person name="Horton D.L."/>
            <person name="Alikhan N.F."/>
            <person name="Baker D."/>
            <person name="Gharbi K."/>
            <person name="Hall N."/>
            <person name="Watson M."/>
            <person name="Adriaenssens E.M."/>
            <person name="Foster-Nyarko E."/>
            <person name="Jarju S."/>
            <person name="Secka A."/>
            <person name="Antonio M."/>
            <person name="Oren A."/>
            <person name="Chaudhuri R.R."/>
            <person name="La Ragione R."/>
            <person name="Hildebrand F."/>
            <person name="Pallen M.J."/>
        </authorList>
    </citation>
    <scope>NUCLEOTIDE SEQUENCE</scope>
    <source>
        <strain evidence="1">CHK172-16539</strain>
    </source>
</reference>
<protein>
    <submittedName>
        <fullName evidence="1">Uncharacterized protein</fullName>
    </submittedName>
</protein>
<proteinExistence type="predicted"/>
<dbReference type="AlphaFoldDB" id="A0A9D2JH42"/>
<dbReference type="EMBL" id="DXBN01000105">
    <property type="protein sequence ID" value="HIZ53216.1"/>
    <property type="molecule type" value="Genomic_DNA"/>
</dbReference>
<name>A0A9D2JH42_9ENTE</name>
<evidence type="ECO:0000313" key="1">
    <source>
        <dbReference type="EMBL" id="HIZ53216.1"/>
    </source>
</evidence>
<comment type="caution">
    <text evidence="1">The sequence shown here is derived from an EMBL/GenBank/DDBJ whole genome shotgun (WGS) entry which is preliminary data.</text>
</comment>
<sequence>MTIIETLQSLTNSQGSLLSIQKRLSNTSEIMKDETLQNFVFDLRDYADSLRVVTDLASLNEVKEIEVTEISQVFSEQNQLLRTLITALGELDDNNKSHEFFGMSDGELRRLIGSLQGVLELNSLNLQDNLNFQRLLKERNITINQTTSTTNTEPEKAGFFQRLFGKK</sequence>
<evidence type="ECO:0000313" key="2">
    <source>
        <dbReference type="Proteomes" id="UP000824063"/>
    </source>
</evidence>
<gene>
    <name evidence="1" type="ORF">IAA20_04680</name>
</gene>
<accession>A0A9D2JH42</accession>
<dbReference type="Proteomes" id="UP000824063">
    <property type="component" value="Unassembled WGS sequence"/>
</dbReference>